<dbReference type="PANTHER" id="PTHR30118">
    <property type="entry name" value="HTH-TYPE TRANSCRIPTIONAL REGULATOR LEUO-RELATED"/>
    <property type="match status" value="1"/>
</dbReference>
<evidence type="ECO:0000313" key="7">
    <source>
        <dbReference type="EMBL" id="UUT34855.1"/>
    </source>
</evidence>
<dbReference type="Gene3D" id="3.40.190.10">
    <property type="entry name" value="Periplasmic binding protein-like II"/>
    <property type="match status" value="1"/>
</dbReference>
<dbReference type="SUPFAM" id="SSF46785">
    <property type="entry name" value="Winged helix' DNA-binding domain"/>
    <property type="match status" value="1"/>
</dbReference>
<accession>A0ABY5NI64</accession>
<dbReference type="Pfam" id="PF03466">
    <property type="entry name" value="LysR_substrate"/>
    <property type="match status" value="1"/>
</dbReference>
<keyword evidence="8" id="KW-1185">Reference proteome</keyword>
<protein>
    <submittedName>
        <fullName evidence="7">LysR family transcriptional regulator</fullName>
    </submittedName>
</protein>
<organism evidence="7 8">
    <name type="scientific">Microbacterium elymi</name>
    <dbReference type="NCBI Taxonomy" id="2909587"/>
    <lineage>
        <taxon>Bacteria</taxon>
        <taxon>Bacillati</taxon>
        <taxon>Actinomycetota</taxon>
        <taxon>Actinomycetes</taxon>
        <taxon>Micrococcales</taxon>
        <taxon>Microbacteriaceae</taxon>
        <taxon>Microbacterium</taxon>
    </lineage>
</organism>
<dbReference type="InterPro" id="IPR050389">
    <property type="entry name" value="LysR-type_TF"/>
</dbReference>
<evidence type="ECO:0000256" key="4">
    <source>
        <dbReference type="ARBA" id="ARBA00023163"/>
    </source>
</evidence>
<sequence length="208" mass="22728">MDLNLVRVFVAIYETRSLTTAAGRLFVTQPAVSQALGRLRRELDDPLFERNGRQMEPTALAAGLFPGFREAIAGIDRTLDAVHGFEPAQSQKLFRIALSELGEIGWMPAILAAVRAQAPGMRIEAVPMDAAALPDWLARGVVDLAVTPSPCRARSTGSCSNRSGTAWRCRRRTRSRTALSPSTPTPPPPMSPFRAIRARPTSPRRWLG</sequence>
<comment type="similarity">
    <text evidence="1">Belongs to the LysR transcriptional regulatory family.</text>
</comment>
<gene>
    <name evidence="7" type="ORF">L2X98_31005</name>
</gene>
<keyword evidence="2" id="KW-0805">Transcription regulation</keyword>
<dbReference type="PRINTS" id="PR00039">
    <property type="entry name" value="HTHLYSR"/>
</dbReference>
<dbReference type="SUPFAM" id="SSF53850">
    <property type="entry name" value="Periplasmic binding protein-like II"/>
    <property type="match status" value="1"/>
</dbReference>
<dbReference type="EMBL" id="CP091139">
    <property type="protein sequence ID" value="UUT34855.1"/>
    <property type="molecule type" value="Genomic_DNA"/>
</dbReference>
<evidence type="ECO:0000313" key="8">
    <source>
        <dbReference type="Proteomes" id="UP001054811"/>
    </source>
</evidence>
<keyword evidence="3" id="KW-0238">DNA-binding</keyword>
<dbReference type="InterPro" id="IPR036388">
    <property type="entry name" value="WH-like_DNA-bd_sf"/>
</dbReference>
<evidence type="ECO:0000256" key="1">
    <source>
        <dbReference type="ARBA" id="ARBA00009437"/>
    </source>
</evidence>
<keyword evidence="4" id="KW-0804">Transcription</keyword>
<dbReference type="InterPro" id="IPR036390">
    <property type="entry name" value="WH_DNA-bd_sf"/>
</dbReference>
<dbReference type="InterPro" id="IPR005119">
    <property type="entry name" value="LysR_subst-bd"/>
</dbReference>
<feature type="domain" description="HTH lysR-type" evidence="6">
    <location>
        <begin position="1"/>
        <end position="58"/>
    </location>
</feature>
<evidence type="ECO:0000256" key="3">
    <source>
        <dbReference type="ARBA" id="ARBA00023125"/>
    </source>
</evidence>
<evidence type="ECO:0000259" key="6">
    <source>
        <dbReference type="PROSITE" id="PS50931"/>
    </source>
</evidence>
<dbReference type="Gene3D" id="1.10.10.10">
    <property type="entry name" value="Winged helix-like DNA-binding domain superfamily/Winged helix DNA-binding domain"/>
    <property type="match status" value="1"/>
</dbReference>
<dbReference type="PROSITE" id="PS50931">
    <property type="entry name" value="HTH_LYSR"/>
    <property type="match status" value="1"/>
</dbReference>
<dbReference type="Proteomes" id="UP001054811">
    <property type="component" value="Chromosome"/>
</dbReference>
<feature type="region of interest" description="Disordered" evidence="5">
    <location>
        <begin position="152"/>
        <end position="208"/>
    </location>
</feature>
<dbReference type="PANTHER" id="PTHR30118:SF15">
    <property type="entry name" value="TRANSCRIPTIONAL REGULATORY PROTEIN"/>
    <property type="match status" value="1"/>
</dbReference>
<dbReference type="Pfam" id="PF00126">
    <property type="entry name" value="HTH_1"/>
    <property type="match status" value="1"/>
</dbReference>
<evidence type="ECO:0000256" key="5">
    <source>
        <dbReference type="SAM" id="MobiDB-lite"/>
    </source>
</evidence>
<proteinExistence type="inferred from homology"/>
<reference evidence="7" key="1">
    <citation type="submission" date="2022-01" db="EMBL/GenBank/DDBJ databases">
        <title>Microbacterium eymi and Microbacterium rhizovicinus sp. nov., isolated from the rhizospheric soil of Elymus tsukushiensis, a plant native to the Dokdo Islands, Republic of Korea.</title>
        <authorList>
            <person name="Hwang Y.J."/>
        </authorList>
    </citation>
    <scope>NUCLEOTIDE SEQUENCE</scope>
    <source>
        <strain evidence="7">KUDC0405</strain>
    </source>
</reference>
<evidence type="ECO:0000256" key="2">
    <source>
        <dbReference type="ARBA" id="ARBA00023015"/>
    </source>
</evidence>
<dbReference type="InterPro" id="IPR000847">
    <property type="entry name" value="LysR_HTH_N"/>
</dbReference>
<name>A0ABY5NI64_9MICO</name>